<reference evidence="3 4" key="1">
    <citation type="journal article" date="2014" name="PLoS Genet.">
        <title>Analysis of the Phlebiopsis gigantea genome, transcriptome and secretome provides insight into its pioneer colonization strategies of wood.</title>
        <authorList>
            <person name="Hori C."/>
            <person name="Ishida T."/>
            <person name="Igarashi K."/>
            <person name="Samejima M."/>
            <person name="Suzuki H."/>
            <person name="Master E."/>
            <person name="Ferreira P."/>
            <person name="Ruiz-Duenas F.J."/>
            <person name="Held B."/>
            <person name="Canessa P."/>
            <person name="Larrondo L.F."/>
            <person name="Schmoll M."/>
            <person name="Druzhinina I.S."/>
            <person name="Kubicek C.P."/>
            <person name="Gaskell J.A."/>
            <person name="Kersten P."/>
            <person name="St John F."/>
            <person name="Glasner J."/>
            <person name="Sabat G."/>
            <person name="Splinter BonDurant S."/>
            <person name="Syed K."/>
            <person name="Yadav J."/>
            <person name="Mgbeahuruike A.C."/>
            <person name="Kovalchuk A."/>
            <person name="Asiegbu F.O."/>
            <person name="Lackner G."/>
            <person name="Hoffmeister D."/>
            <person name="Rencoret J."/>
            <person name="Gutierrez A."/>
            <person name="Sun H."/>
            <person name="Lindquist E."/>
            <person name="Barry K."/>
            <person name="Riley R."/>
            <person name="Grigoriev I.V."/>
            <person name="Henrissat B."/>
            <person name="Kues U."/>
            <person name="Berka R.M."/>
            <person name="Martinez A.T."/>
            <person name="Covert S.F."/>
            <person name="Blanchette R.A."/>
            <person name="Cullen D."/>
        </authorList>
    </citation>
    <scope>NUCLEOTIDE SEQUENCE [LARGE SCALE GENOMIC DNA]</scope>
    <source>
        <strain evidence="3 4">11061_1 CR5-6</strain>
    </source>
</reference>
<dbReference type="GO" id="GO:0035091">
    <property type="term" value="F:phosphatidylinositol binding"/>
    <property type="evidence" value="ECO:0007669"/>
    <property type="project" value="InterPro"/>
</dbReference>
<evidence type="ECO:0000313" key="3">
    <source>
        <dbReference type="EMBL" id="KIP12169.1"/>
    </source>
</evidence>
<dbReference type="GO" id="GO:0043130">
    <property type="term" value="F:ubiquitin binding"/>
    <property type="evidence" value="ECO:0007669"/>
    <property type="project" value="InterPro"/>
</dbReference>
<dbReference type="GO" id="GO:0030479">
    <property type="term" value="C:actin cortical patch"/>
    <property type="evidence" value="ECO:0007669"/>
    <property type="project" value="TreeGrafter"/>
</dbReference>
<dbReference type="EMBL" id="KN840441">
    <property type="protein sequence ID" value="KIP12169.1"/>
    <property type="molecule type" value="Genomic_DNA"/>
</dbReference>
<evidence type="ECO:0000259" key="2">
    <source>
        <dbReference type="PROSITE" id="PS50179"/>
    </source>
</evidence>
<dbReference type="InterPro" id="IPR045007">
    <property type="entry name" value="LSB5"/>
</dbReference>
<dbReference type="AlphaFoldDB" id="A0A0C3P2M7"/>
<accession>A0A0C3P2M7</accession>
<feature type="compositionally biased region" description="Basic residues" evidence="1">
    <location>
        <begin position="14"/>
        <end position="31"/>
    </location>
</feature>
<dbReference type="Gene3D" id="1.25.40.90">
    <property type="match status" value="1"/>
</dbReference>
<evidence type="ECO:0000313" key="4">
    <source>
        <dbReference type="Proteomes" id="UP000053257"/>
    </source>
</evidence>
<sequence length="514" mass="58046">MLGVKRKYKCNPFFARHHQRRQPLSQRRRRLLPPSAMKKLFSRDKPKNIKSPPQSRDLASPGVTAPYTPQERNSYYSQQQSYDRASIRVSSDEHWDLVSHDGGSPLLGTHSPRAVSPFGGAPLLPPKAPSSNGRGGDRDPGVHKHKTPGTAAAVGILRALDPHPDTPVPTPRVFVDRSDQYSFDSAHREERERKKGFWERASDRSKDKDREKEKLRERERRDEEGQAELTRMIGYLTATASEDWSLVLEVCERAAASEANAKEAVKALRKEFKWAEATAQLSAARLWAIMLRNGGDVFMAQCTSRKFLDTLEDVLVSSKTSPVVRERLLEVLAGAAYMSPSGGRHDKEGFRGLWRKVKAPDQPEEGIPFDTDDAMFQPPSFHEPPPTTRPPEQVSRRRSERRKPKVIPPEEDRRRLLQECEVGSGNARLLGEALMYAKPEDLKSQPVIRVLCTLSREPGAHLRPDTLGVRRRRAVAPRRRPREPSVAEADALRRRRGPAQYSFGSPLRLGRVAF</sequence>
<feature type="compositionally biased region" description="Polar residues" evidence="1">
    <location>
        <begin position="70"/>
        <end position="83"/>
    </location>
</feature>
<protein>
    <recommendedName>
        <fullName evidence="2">VHS domain-containing protein</fullName>
    </recommendedName>
</protein>
<gene>
    <name evidence="3" type="ORF">PHLGIDRAFT_370539</name>
</gene>
<feature type="region of interest" description="Disordered" evidence="1">
    <location>
        <begin position="361"/>
        <end position="414"/>
    </location>
</feature>
<dbReference type="Pfam" id="PF00790">
    <property type="entry name" value="VHS"/>
    <property type="match status" value="1"/>
</dbReference>
<dbReference type="PROSITE" id="PS50179">
    <property type="entry name" value="VHS"/>
    <property type="match status" value="1"/>
</dbReference>
<dbReference type="OrthoDB" id="10255964at2759"/>
<dbReference type="GO" id="GO:0007015">
    <property type="term" value="P:actin filament organization"/>
    <property type="evidence" value="ECO:0007669"/>
    <property type="project" value="InterPro"/>
</dbReference>
<name>A0A0C3P2M7_PHLG1</name>
<dbReference type="GO" id="GO:0006897">
    <property type="term" value="P:endocytosis"/>
    <property type="evidence" value="ECO:0007669"/>
    <property type="project" value="InterPro"/>
</dbReference>
<feature type="domain" description="VHS" evidence="2">
    <location>
        <begin position="234"/>
        <end position="332"/>
    </location>
</feature>
<keyword evidence="4" id="KW-1185">Reference proteome</keyword>
<dbReference type="GO" id="GO:0007034">
    <property type="term" value="P:vacuolar transport"/>
    <property type="evidence" value="ECO:0007669"/>
    <property type="project" value="UniProtKB-ARBA"/>
</dbReference>
<feature type="region of interest" description="Disordered" evidence="1">
    <location>
        <begin position="14"/>
        <end position="83"/>
    </location>
</feature>
<dbReference type="PANTHER" id="PTHR47789:SF2">
    <property type="entry name" value="VHS DOMAIN-CONTAINING PROTEIN"/>
    <property type="match status" value="1"/>
</dbReference>
<evidence type="ECO:0000256" key="1">
    <source>
        <dbReference type="SAM" id="MobiDB-lite"/>
    </source>
</evidence>
<dbReference type="InterPro" id="IPR002014">
    <property type="entry name" value="VHS_dom"/>
</dbReference>
<feature type="compositionally biased region" description="Basic residues" evidence="1">
    <location>
        <begin position="396"/>
        <end position="405"/>
    </location>
</feature>
<dbReference type="PANTHER" id="PTHR47789">
    <property type="entry name" value="LAS SEVENTEEN-BINDING PROTEIN 5"/>
    <property type="match status" value="1"/>
</dbReference>
<proteinExistence type="predicted"/>
<feature type="region of interest" description="Disordered" evidence="1">
    <location>
        <begin position="471"/>
        <end position="497"/>
    </location>
</feature>
<organism evidence="3 4">
    <name type="scientific">Phlebiopsis gigantea (strain 11061_1 CR5-6)</name>
    <name type="common">White-rot fungus</name>
    <name type="synonym">Peniophora gigantea</name>
    <dbReference type="NCBI Taxonomy" id="745531"/>
    <lineage>
        <taxon>Eukaryota</taxon>
        <taxon>Fungi</taxon>
        <taxon>Dikarya</taxon>
        <taxon>Basidiomycota</taxon>
        <taxon>Agaricomycotina</taxon>
        <taxon>Agaricomycetes</taxon>
        <taxon>Polyporales</taxon>
        <taxon>Phanerochaetaceae</taxon>
        <taxon>Phlebiopsis</taxon>
    </lineage>
</organism>
<feature type="compositionally biased region" description="Basic and acidic residues" evidence="1">
    <location>
        <begin position="174"/>
        <end position="224"/>
    </location>
</feature>
<dbReference type="Proteomes" id="UP000053257">
    <property type="component" value="Unassembled WGS sequence"/>
</dbReference>
<dbReference type="STRING" id="745531.A0A0C3P2M7"/>
<dbReference type="CDD" id="cd16980">
    <property type="entry name" value="VHS_Lsb5"/>
    <property type="match status" value="1"/>
</dbReference>
<dbReference type="SMART" id="SM00288">
    <property type="entry name" value="VHS"/>
    <property type="match status" value="1"/>
</dbReference>
<dbReference type="SUPFAM" id="SSF48464">
    <property type="entry name" value="ENTH/VHS domain"/>
    <property type="match status" value="1"/>
</dbReference>
<feature type="region of interest" description="Disordered" evidence="1">
    <location>
        <begin position="100"/>
        <end position="147"/>
    </location>
</feature>
<feature type="compositionally biased region" description="Basic residues" evidence="1">
    <location>
        <begin position="471"/>
        <end position="481"/>
    </location>
</feature>
<feature type="region of interest" description="Disordered" evidence="1">
    <location>
        <begin position="160"/>
        <end position="224"/>
    </location>
</feature>
<dbReference type="GO" id="GO:0051666">
    <property type="term" value="P:actin cortical patch localization"/>
    <property type="evidence" value="ECO:0007669"/>
    <property type="project" value="TreeGrafter"/>
</dbReference>
<dbReference type="InterPro" id="IPR008942">
    <property type="entry name" value="ENTH_VHS"/>
</dbReference>
<dbReference type="HOGENOM" id="CLU_530082_0_0_1"/>